<keyword evidence="3" id="KW-1185">Reference proteome</keyword>
<comment type="caution">
    <text evidence="2">The sequence shown here is derived from an EMBL/GenBank/DDBJ whole genome shotgun (WGS) entry which is preliminary data.</text>
</comment>
<dbReference type="AlphaFoldDB" id="A0A175W6Z2"/>
<evidence type="ECO:0000256" key="1">
    <source>
        <dbReference type="SAM" id="SignalP"/>
    </source>
</evidence>
<reference evidence="2 3" key="1">
    <citation type="journal article" date="2016" name="Genome Announc.">
        <title>Genome Sequence of Madurella mycetomatis mm55, Isolated from a Human Mycetoma Case in Sudan.</title>
        <authorList>
            <person name="Smit S."/>
            <person name="Derks M.F."/>
            <person name="Bervoets S."/>
            <person name="Fahal A."/>
            <person name="van Leeuwen W."/>
            <person name="van Belkum A."/>
            <person name="van de Sande W.W."/>
        </authorList>
    </citation>
    <scope>NUCLEOTIDE SEQUENCE [LARGE SCALE GENOMIC DNA]</scope>
    <source>
        <strain evidence="3">mm55</strain>
    </source>
</reference>
<name>A0A175W6Z2_9PEZI</name>
<sequence>MKYLTLLASALGLAAASVIPLEQRDVQTVHLKFRAGPAEYDMAFPADGVERPTNSDLAVNVIEAPDYNAYSQCDFRTVDGAEVTFASSISPEGVGLVLVGPPQPIVAVSCQGMCVPNYSNCYENGQLVGPCCNGYCAANKCRPWNGV</sequence>
<evidence type="ECO:0000313" key="3">
    <source>
        <dbReference type="Proteomes" id="UP000078237"/>
    </source>
</evidence>
<organism evidence="2 3">
    <name type="scientific">Madurella mycetomatis</name>
    <dbReference type="NCBI Taxonomy" id="100816"/>
    <lineage>
        <taxon>Eukaryota</taxon>
        <taxon>Fungi</taxon>
        <taxon>Dikarya</taxon>
        <taxon>Ascomycota</taxon>
        <taxon>Pezizomycotina</taxon>
        <taxon>Sordariomycetes</taxon>
        <taxon>Sordariomycetidae</taxon>
        <taxon>Sordariales</taxon>
        <taxon>Sordariales incertae sedis</taxon>
        <taxon>Madurella</taxon>
    </lineage>
</organism>
<dbReference type="Proteomes" id="UP000078237">
    <property type="component" value="Unassembled WGS sequence"/>
</dbReference>
<accession>A0A175W6Z2</accession>
<gene>
    <name evidence="2" type="ORF">MMYC01_204556</name>
</gene>
<evidence type="ECO:0000313" key="2">
    <source>
        <dbReference type="EMBL" id="KXX79342.1"/>
    </source>
</evidence>
<evidence type="ECO:0008006" key="4">
    <source>
        <dbReference type="Google" id="ProtNLM"/>
    </source>
</evidence>
<keyword evidence="1" id="KW-0732">Signal</keyword>
<dbReference type="EMBL" id="LCTW02000090">
    <property type="protein sequence ID" value="KXX79342.1"/>
    <property type="molecule type" value="Genomic_DNA"/>
</dbReference>
<dbReference type="VEuPathDB" id="FungiDB:MMYC01_204556"/>
<feature type="signal peptide" evidence="1">
    <location>
        <begin position="1"/>
        <end position="16"/>
    </location>
</feature>
<dbReference type="OrthoDB" id="4509278at2759"/>
<protein>
    <recommendedName>
        <fullName evidence="4">SSCRP protein</fullName>
    </recommendedName>
</protein>
<proteinExistence type="predicted"/>
<feature type="chain" id="PRO_5008043671" description="SSCRP protein" evidence="1">
    <location>
        <begin position="17"/>
        <end position="147"/>
    </location>
</feature>